<feature type="transmembrane region" description="Helical" evidence="11">
    <location>
        <begin position="359"/>
        <end position="379"/>
    </location>
</feature>
<dbReference type="GO" id="GO:0005886">
    <property type="term" value="C:plasma membrane"/>
    <property type="evidence" value="ECO:0007669"/>
    <property type="project" value="TreeGrafter"/>
</dbReference>
<keyword evidence="4" id="KW-0328">Glycosyltransferase</keyword>
<feature type="transmembrane region" description="Helical" evidence="11">
    <location>
        <begin position="322"/>
        <end position="347"/>
    </location>
</feature>
<dbReference type="SMART" id="SM01205">
    <property type="entry name" value="FKS1_dom1"/>
    <property type="match status" value="1"/>
</dbReference>
<dbReference type="CDD" id="cd06174">
    <property type="entry name" value="MFS"/>
    <property type="match status" value="1"/>
</dbReference>
<feature type="transmembrane region" description="Helical" evidence="11">
    <location>
        <begin position="2180"/>
        <end position="2198"/>
    </location>
</feature>
<dbReference type="InterPro" id="IPR036259">
    <property type="entry name" value="MFS_trans_sf"/>
</dbReference>
<evidence type="ECO:0000256" key="5">
    <source>
        <dbReference type="ARBA" id="ARBA00022679"/>
    </source>
</evidence>
<feature type="transmembrane region" description="Helical" evidence="11">
    <location>
        <begin position="2049"/>
        <end position="2071"/>
    </location>
</feature>
<dbReference type="EMBL" id="CAKLBY020000226">
    <property type="protein sequence ID" value="CAK7937234.1"/>
    <property type="molecule type" value="Genomic_DNA"/>
</dbReference>
<evidence type="ECO:0000256" key="9">
    <source>
        <dbReference type="ARBA" id="ARBA00047777"/>
    </source>
</evidence>
<dbReference type="Proteomes" id="UP001162060">
    <property type="component" value="Unassembled WGS sequence"/>
</dbReference>
<feature type="transmembrane region" description="Helical" evidence="11">
    <location>
        <begin position="2146"/>
        <end position="2168"/>
    </location>
</feature>
<feature type="transmembrane region" description="Helical" evidence="11">
    <location>
        <begin position="509"/>
        <end position="534"/>
    </location>
</feature>
<feature type="compositionally biased region" description="Polar residues" evidence="10">
    <location>
        <begin position="2444"/>
        <end position="2454"/>
    </location>
</feature>
<evidence type="ECO:0000256" key="7">
    <source>
        <dbReference type="ARBA" id="ARBA00022989"/>
    </source>
</evidence>
<feature type="transmembrane region" description="Helical" evidence="11">
    <location>
        <begin position="1790"/>
        <end position="1808"/>
    </location>
</feature>
<sequence>MADGGHTPARRQAETNYLDVHREKSLHRLESFHAAARGPFELLQCKFGFQASSVANQKENLGCWISNYQMRVRSETLGVARDTTSYDHQSNNGAITHTALVRVHGKFFKNYFSWCRFLRVEPRAAMHESSTPATSTTTTAALETQLALFLLLWGEAGNLRFMPECICFLYHQMAAKLAFLETLPDVDDGFYLNEIVRPMYHVIATMRSATAADEARRPLDHQDTTNYDDVNEFFWTAQCLKCSETNVAQLLGVHDAKTFKEKRSVFNPVLAFFRVWYFLFVSFHGMVVITYVAYMAEGDDDGGLGFFFRIFQASQNQIRAHAFYTLLITIPGLLAIKAVMQIWLFGVRLYKDMWMAIGVFSRLLWHTLFFGLFIAIHISPDEQALFGSLSGMLPGGGTAGSFLSMGLVYLVIYCVPVLTASMVRAFFPNAIWGIRMVNALDGTSRQYVGRNTAQQWKHYSRYSLSWYIIFCCKFLFALQFMIRPLMAPSVEIYNISIDDGGVFQSDHNIMFIMALWAPVFVVYMYDTQIWFILYQSLVGLVMGKRMNIGHYIGLAQLKTGMARAPKLFDDKVVSLETKRPNADALAHDPGGDPSELRHRDFVRLRFAIIWNQIVDNFRLNDLLDDRETVILQYRILNKGERIQEPIFLLAGKLSKAVEVAAKARSHKWDTATLVKNVATADALEAMKNGVELVRDIFYLLLGEEEEKGALSVLDYIYSSPDIVSLLNLTYLPQLAGNMVELLAVILDMPEDISAIDSLETVPEELRMELHVQVAQVVDRLRSIALTLELMLNDDTVSRKLHNCRFLLTTADLEFQTQQLISLYKADVMAETGLIAVHPNKEPAVQHSRCPGEDFISSCTRLFFLLCLDASSSLPRCEDAKRRMGFFLHSLSMEMPRVASMEAMPSFSVMTPYYSETVLFTLDELNNPVHSNPLFAELEKKQKAKGWAELTIMKYLITFHAEEWSNFLERMGAASLEEVLEINSTEVRLWASMRGQTLARTVHGMMLYEDAIRLLRWLEVYSLHEMSIQEKLEEMNRISALKFSYITGCQIYSKQVASGDPRAADIDYLMKKFPSWRVSFVDTITEKRGDEEFSRFDCVLVKAEDGEIVEVYRYELPGNPILGEGKPENQNVALPFTRGEYLQTIDMNQEHYLEECLKMPNFLATATSTGEEVTVIGMKEHVFTGRASSLARFMTLQELVFVTLTQRVLAKPLRSRMHYGHPDVFEKSFVVTSGGVSKASKGINLSEDVFSGYNVTLRGGLVSHIEFMQCGKGRDVTLSQINAFEAKLSNGCAESCLSREGHRLTNSLDFPRLNSMFYGHFGFYICNALTVFCVYVYAYCKLYVATHSEVEQAAVMKTGSLDSLASVMTTQYLLQFGMLTTLPLFATLFVEFGFKQASLKVIELISTLGIVFYVFLTGTKAHFYDVALIRGGSKYRGTGRGFSITRDPMVNFFKEYGVSHFRKAVELVGVMILFGIYGSFDIGSDALEEYCATADFDCNKTPDQIPANITSLAAFSNQSQSYGIASFAVLFLGACWLMAPFVFNTDGLVLQKSKVDIANWLSWMMRSSDKDNGNDEETDKDTNTASSRLKDGWEDWWKSDVDLMLPLGPMGRLTYCIREIRHPLAMYYVFMTEFELVWFVLLFGAMGVTWVLLWFGNRLHHCMSKTRKLNSLTIQGILYLLCVIGGVLLVPLIFGSIGGWSVQKCFTFSIAMFLGFNAIVQYALAFNGAFRMEVAMWSPVMALGFLMDMIVGMFLIIPLFLMSLLPFMRILQTRAMYNGGFSRALSSGSEVAASLCILLGLLGGFIHGFQTSFLYTLGYINNPDDNFMNRSFYHFVISRLPNNGREMISYMEDGYLKVICAAVSVVAVLLSLLIGRVLGRRVNMTIGGSLMFISLGLNFVTSTSILMVSFALAAMGSAMVAMNYLLYSFEICTKGWRGKSVTIFLMGSMLGWLVHSLLMANTNGTTIREDYDNDPINMWRFQPLIVQPALIAGFFVILWFVPESPVWLLAHKKEELARVVLIRLRRRQNVNPELVLIQAEMAQKTRENHLMFRLSIVFALQAVFGLIMSQTILIRRTLQVRADDSGASNNYWQVYFALCCATGFAFGSFLMDNVRRKTILKEFLPFVSLIAFTSGVIGAVSKADGGFLQALLCLLYISAGLSLMSVTWLSALEMFPASRRPLYWTLSLCVYYAVQIIVYLLNPSFPVSCFMLSGSCAILTLVLFAFCASTKLGAIQTKAEKKYQRSMGDAVFEEEARVTDTDTFDVDDLHKQQTRIAQASAAMNRSGTVSNPASSAVNVKFDYTGSGIRGGGFTGPPARSAASHAQTNATQFGFSGVNVDDPGDSVRPGPASRGDGDSFSFRRLESLEESGLAKTDLPYAQIMGLSRQESSLASSAEWSVAPPPASRGQLTSHLSSTFDFEAEFEAEHIEDLRQGQISYPRGQPRSVSFLQSQQYPDADLHAETQSRRL</sequence>
<name>A0AAV1UQZ6_9STRA</name>
<accession>A0AAV1UQZ6</accession>
<feature type="transmembrane region" description="Helical" evidence="11">
    <location>
        <begin position="464"/>
        <end position="482"/>
    </location>
</feature>
<dbReference type="Pfam" id="PF02364">
    <property type="entry name" value="Glucan_synthase"/>
    <property type="match status" value="2"/>
</dbReference>
<comment type="similarity">
    <text evidence="2">Belongs to the glycosyltransferase 48 family.</text>
</comment>
<evidence type="ECO:0000259" key="12">
    <source>
        <dbReference type="SMART" id="SM01205"/>
    </source>
</evidence>
<feature type="transmembrane region" description="Helical" evidence="11">
    <location>
        <begin position="1396"/>
        <end position="1415"/>
    </location>
</feature>
<feature type="transmembrane region" description="Helical" evidence="11">
    <location>
        <begin position="269"/>
        <end position="294"/>
    </location>
</feature>
<dbReference type="PANTHER" id="PTHR12741">
    <property type="entry name" value="LYST-INTERACTING PROTEIN LIP5 DOPAMINE RESPONSIVE PROTEIN DRG-1"/>
    <property type="match status" value="1"/>
</dbReference>
<dbReference type="EC" id="2.4.1.34" evidence="3"/>
<feature type="transmembrane region" description="Helical" evidence="11">
    <location>
        <begin position="1371"/>
        <end position="1389"/>
    </location>
</feature>
<evidence type="ECO:0000256" key="8">
    <source>
        <dbReference type="ARBA" id="ARBA00023136"/>
    </source>
</evidence>
<dbReference type="Pfam" id="PF14288">
    <property type="entry name" value="FKS1_dom1"/>
    <property type="match status" value="1"/>
</dbReference>
<dbReference type="InterPro" id="IPR003440">
    <property type="entry name" value="Glyco_trans_48_dom"/>
</dbReference>
<evidence type="ECO:0000256" key="6">
    <source>
        <dbReference type="ARBA" id="ARBA00022692"/>
    </source>
</evidence>
<dbReference type="GO" id="GO:0006075">
    <property type="term" value="P:(1-&gt;3)-beta-D-glucan biosynthetic process"/>
    <property type="evidence" value="ECO:0007669"/>
    <property type="project" value="InterPro"/>
</dbReference>
<dbReference type="GO" id="GO:0003843">
    <property type="term" value="F:1,3-beta-D-glucan synthase activity"/>
    <property type="evidence" value="ECO:0007669"/>
    <property type="project" value="UniProtKB-EC"/>
</dbReference>
<feature type="compositionally biased region" description="Basic and acidic residues" evidence="10">
    <location>
        <begin position="2457"/>
        <end position="2468"/>
    </location>
</feature>
<gene>
    <name evidence="13" type="ORF">PM001_LOCUS22384</name>
</gene>
<evidence type="ECO:0000256" key="10">
    <source>
        <dbReference type="SAM" id="MobiDB-lite"/>
    </source>
</evidence>
<evidence type="ECO:0000256" key="4">
    <source>
        <dbReference type="ARBA" id="ARBA00022676"/>
    </source>
</evidence>
<dbReference type="InterPro" id="IPR005828">
    <property type="entry name" value="MFS_sugar_transport-like"/>
</dbReference>
<evidence type="ECO:0000256" key="3">
    <source>
        <dbReference type="ARBA" id="ARBA00012589"/>
    </source>
</evidence>
<dbReference type="SUPFAM" id="SSF103473">
    <property type="entry name" value="MFS general substrate transporter"/>
    <property type="match status" value="1"/>
</dbReference>
<keyword evidence="6 11" id="KW-0812">Transmembrane</keyword>
<feature type="transmembrane region" description="Helical" evidence="11">
    <location>
        <begin position="1980"/>
        <end position="2000"/>
    </location>
</feature>
<evidence type="ECO:0000256" key="1">
    <source>
        <dbReference type="ARBA" id="ARBA00004141"/>
    </source>
</evidence>
<feature type="transmembrane region" description="Helical" evidence="11">
    <location>
        <begin position="1940"/>
        <end position="1960"/>
    </location>
</feature>
<evidence type="ECO:0000313" key="13">
    <source>
        <dbReference type="EMBL" id="CAK7937234.1"/>
    </source>
</evidence>
<comment type="caution">
    <text evidence="13">The sequence shown here is derived from an EMBL/GenBank/DDBJ whole genome shotgun (WGS) entry which is preliminary data.</text>
</comment>
<reference evidence="13" key="1">
    <citation type="submission" date="2024-01" db="EMBL/GenBank/DDBJ databases">
        <authorList>
            <person name="Webb A."/>
        </authorList>
    </citation>
    <scope>NUCLEOTIDE SEQUENCE</scope>
    <source>
        <strain evidence="13">Pm1</strain>
    </source>
</reference>
<evidence type="ECO:0000313" key="14">
    <source>
        <dbReference type="Proteomes" id="UP001162060"/>
    </source>
</evidence>
<evidence type="ECO:0000256" key="2">
    <source>
        <dbReference type="ARBA" id="ARBA00009040"/>
    </source>
</evidence>
<protein>
    <recommendedName>
        <fullName evidence="3">1,3-beta-glucan synthase</fullName>
        <ecNumber evidence="3">2.4.1.34</ecNumber>
    </recommendedName>
</protein>
<dbReference type="Gene3D" id="1.20.1250.20">
    <property type="entry name" value="MFS general substrate transporter like domains"/>
    <property type="match status" value="1"/>
</dbReference>
<dbReference type="InterPro" id="IPR026899">
    <property type="entry name" value="FKS1-like_dom1"/>
</dbReference>
<feature type="transmembrane region" description="Helical" evidence="11">
    <location>
        <begin position="1675"/>
        <end position="1693"/>
    </location>
</feature>
<feature type="region of interest" description="Disordered" evidence="10">
    <location>
        <begin position="2433"/>
        <end position="2468"/>
    </location>
</feature>
<evidence type="ECO:0000256" key="11">
    <source>
        <dbReference type="SAM" id="Phobius"/>
    </source>
</evidence>
<feature type="transmembrane region" description="Helical" evidence="11">
    <location>
        <begin position="1316"/>
        <end position="1337"/>
    </location>
</feature>
<feature type="region of interest" description="Disordered" evidence="10">
    <location>
        <begin position="2332"/>
        <end position="2358"/>
    </location>
</feature>
<comment type="subcellular location">
    <subcellularLocation>
        <location evidence="1">Membrane</location>
        <topology evidence="1">Multi-pass membrane protein</topology>
    </subcellularLocation>
</comment>
<dbReference type="GO" id="GO:0000148">
    <property type="term" value="C:1,3-beta-D-glucan synthase complex"/>
    <property type="evidence" value="ECO:0007669"/>
    <property type="project" value="InterPro"/>
</dbReference>
<dbReference type="GO" id="GO:0022857">
    <property type="term" value="F:transmembrane transporter activity"/>
    <property type="evidence" value="ECO:0007669"/>
    <property type="project" value="InterPro"/>
</dbReference>
<feature type="transmembrane region" description="Helical" evidence="11">
    <location>
        <begin position="2122"/>
        <end position="2140"/>
    </location>
</feature>
<feature type="transmembrane region" description="Helical" evidence="11">
    <location>
        <begin position="1521"/>
        <end position="1542"/>
    </location>
</feature>
<keyword evidence="5" id="KW-0808">Transferase</keyword>
<keyword evidence="8 11" id="KW-0472">Membrane</keyword>
<feature type="transmembrane region" description="Helical" evidence="11">
    <location>
        <begin position="1905"/>
        <end position="1928"/>
    </location>
</feature>
<comment type="catalytic activity">
    <reaction evidence="9">
        <text>[(1-&gt;3)-beta-D-glucosyl](n) + UDP-alpha-D-glucose = [(1-&gt;3)-beta-D-glucosyl](n+1) + UDP + H(+)</text>
        <dbReference type="Rhea" id="RHEA:21476"/>
        <dbReference type="Rhea" id="RHEA-COMP:11146"/>
        <dbReference type="Rhea" id="RHEA-COMP:14303"/>
        <dbReference type="ChEBI" id="CHEBI:15378"/>
        <dbReference type="ChEBI" id="CHEBI:37671"/>
        <dbReference type="ChEBI" id="CHEBI:58223"/>
        <dbReference type="ChEBI" id="CHEBI:58885"/>
        <dbReference type="EC" id="2.4.1.34"/>
    </reaction>
</comment>
<dbReference type="Pfam" id="PF00083">
    <property type="entry name" value="Sugar_tr"/>
    <property type="match status" value="1"/>
</dbReference>
<feature type="transmembrane region" description="Helical" evidence="11">
    <location>
        <begin position="1635"/>
        <end position="1655"/>
    </location>
</feature>
<feature type="transmembrane region" description="Helical" evidence="11">
    <location>
        <begin position="1749"/>
        <end position="1770"/>
    </location>
</feature>
<feature type="transmembrane region" description="Helical" evidence="11">
    <location>
        <begin position="2204"/>
        <end position="2227"/>
    </location>
</feature>
<feature type="domain" description="1,3-beta-glucan synthase component FKS1-like" evidence="12">
    <location>
        <begin position="140"/>
        <end position="248"/>
    </location>
</feature>
<feature type="transmembrane region" description="Helical" evidence="11">
    <location>
        <begin position="399"/>
        <end position="427"/>
    </location>
</feature>
<dbReference type="PANTHER" id="PTHR12741:SF48">
    <property type="entry name" value="1,3-BETA-GLUCAN SYNTHASE COMPONENT FKS1-RELATED"/>
    <property type="match status" value="1"/>
</dbReference>
<feature type="transmembrane region" description="Helical" evidence="11">
    <location>
        <begin position="1854"/>
        <end position="1874"/>
    </location>
</feature>
<keyword evidence="7 11" id="KW-1133">Transmembrane helix</keyword>
<proteinExistence type="inferred from homology"/>
<feature type="transmembrane region" description="Helical" evidence="11">
    <location>
        <begin position="2091"/>
        <end position="2110"/>
    </location>
</feature>
<feature type="transmembrane region" description="Helical" evidence="11">
    <location>
        <begin position="1705"/>
        <end position="1729"/>
    </location>
</feature>
<organism evidence="13 14">
    <name type="scientific">Peronospora matthiolae</name>
    <dbReference type="NCBI Taxonomy" id="2874970"/>
    <lineage>
        <taxon>Eukaryota</taxon>
        <taxon>Sar</taxon>
        <taxon>Stramenopiles</taxon>
        <taxon>Oomycota</taxon>
        <taxon>Peronosporomycetes</taxon>
        <taxon>Peronosporales</taxon>
        <taxon>Peronosporaceae</taxon>
        <taxon>Peronospora</taxon>
    </lineage>
</organism>